<dbReference type="PROSITE" id="PS52040">
    <property type="entry name" value="TOPO_IIA"/>
    <property type="match status" value="1"/>
</dbReference>
<evidence type="ECO:0000313" key="13">
    <source>
        <dbReference type="Proteomes" id="UP000248863"/>
    </source>
</evidence>
<evidence type="ECO:0000256" key="10">
    <source>
        <dbReference type="SAM" id="MobiDB-lite"/>
    </source>
</evidence>
<name>A0A327K5B0_9BRAD</name>
<dbReference type="InterPro" id="IPR050220">
    <property type="entry name" value="Type_II_DNA_Topoisomerases"/>
</dbReference>
<comment type="subunit">
    <text evidence="8">Heterotetramer, composed of two GyrA and two GyrB chains. In the heterotetramer, GyrA contains the active site tyrosine that forms a transient covalent intermediate with DNA, while GyrB binds cofactors and catalyzes ATP hydrolysis.</text>
</comment>
<dbReference type="GO" id="GO:0003677">
    <property type="term" value="F:DNA binding"/>
    <property type="evidence" value="ECO:0007669"/>
    <property type="project" value="UniProtKB-UniRule"/>
</dbReference>
<proteinExistence type="inferred from homology"/>
<evidence type="ECO:0000256" key="7">
    <source>
        <dbReference type="ARBA" id="ARBA00023235"/>
    </source>
</evidence>
<comment type="miscellaneous">
    <text evidence="8">Few gyrases are as efficient as E.coli at forming negative supercoils. Not all organisms have 2 type II topoisomerases; in organisms with a single type II topoisomerase this enzyme also has to decatenate newly replicated chromosomes.</text>
</comment>
<dbReference type="InterPro" id="IPR013760">
    <property type="entry name" value="Topo_IIA-like_dom_sf"/>
</dbReference>
<dbReference type="PANTHER" id="PTHR43493">
    <property type="entry name" value="DNA GYRASE/TOPOISOMERASE SUBUNIT A"/>
    <property type="match status" value="1"/>
</dbReference>
<dbReference type="InterPro" id="IPR035516">
    <property type="entry name" value="Gyrase/topoIV_suA_C"/>
</dbReference>
<dbReference type="HAMAP" id="MF_01897">
    <property type="entry name" value="GyrA"/>
    <property type="match status" value="1"/>
</dbReference>
<keyword evidence="7 8" id="KW-0413">Isomerase</keyword>
<keyword evidence="8" id="KW-0963">Cytoplasm</keyword>
<feature type="domain" description="Topo IIA-type catalytic" evidence="11">
    <location>
        <begin position="80"/>
        <end position="570"/>
    </location>
</feature>
<feature type="short sequence motif" description="GyrA-box" evidence="8">
    <location>
        <begin position="597"/>
        <end position="603"/>
    </location>
</feature>
<keyword evidence="3 8" id="KW-0547">Nucleotide-binding</keyword>
<dbReference type="PANTHER" id="PTHR43493:SF5">
    <property type="entry name" value="DNA GYRASE SUBUNIT A, CHLOROPLASTIC_MITOCHONDRIAL"/>
    <property type="match status" value="1"/>
</dbReference>
<keyword evidence="13" id="KW-1185">Reference proteome</keyword>
<dbReference type="CDD" id="cd00187">
    <property type="entry name" value="TOP4c"/>
    <property type="match status" value="1"/>
</dbReference>
<dbReference type="Gene3D" id="1.10.268.10">
    <property type="entry name" value="Topoisomerase, domain 3"/>
    <property type="match status" value="1"/>
</dbReference>
<feature type="active site" description="O-(5'-phospho-DNA)-tyrosine intermediate" evidence="8 9">
    <location>
        <position position="168"/>
    </location>
</feature>
<feature type="compositionally biased region" description="Low complexity" evidence="10">
    <location>
        <begin position="43"/>
        <end position="52"/>
    </location>
</feature>
<dbReference type="GO" id="GO:0034335">
    <property type="term" value="F:DNA negative supercoiling activity"/>
    <property type="evidence" value="ECO:0007669"/>
    <property type="project" value="UniProtKB-ARBA"/>
</dbReference>
<dbReference type="FunFam" id="3.30.1360.40:FF:000002">
    <property type="entry name" value="DNA gyrase subunit A"/>
    <property type="match status" value="1"/>
</dbReference>
<dbReference type="OrthoDB" id="9806486at2"/>
<dbReference type="Pfam" id="PF03989">
    <property type="entry name" value="DNA_gyraseA_C"/>
    <property type="match status" value="6"/>
</dbReference>
<dbReference type="InterPro" id="IPR006691">
    <property type="entry name" value="GyrA/parC_rep"/>
</dbReference>
<comment type="similarity">
    <text evidence="2 8">Belongs to the type II topoisomerase GyrA/ParC subunit family.</text>
</comment>
<evidence type="ECO:0000259" key="11">
    <source>
        <dbReference type="PROSITE" id="PS52040"/>
    </source>
</evidence>
<dbReference type="GO" id="GO:0009330">
    <property type="term" value="C:DNA topoisomerase type II (double strand cut, ATP-hydrolyzing) complex"/>
    <property type="evidence" value="ECO:0007669"/>
    <property type="project" value="TreeGrafter"/>
</dbReference>
<keyword evidence="6 8" id="KW-0238">DNA-binding</keyword>
<comment type="function">
    <text evidence="8">A type II topoisomerase that negatively supercoils closed circular double-stranded (ds) DNA in an ATP-dependent manner to modulate DNA topology and maintain chromosomes in an underwound state. Negative supercoiling favors strand separation, and DNA replication, transcription, recombination and repair, all of which involve strand separation. Also able to catalyze the interconversion of other topological isomers of dsDNA rings, including catenanes and knotted rings. Type II topoisomerases break and join 2 DNA strands simultaneously in an ATP-dependent manner.</text>
</comment>
<keyword evidence="4 8" id="KW-0067">ATP-binding</keyword>
<dbReference type="GO" id="GO:0006261">
    <property type="term" value="P:DNA-templated DNA replication"/>
    <property type="evidence" value="ECO:0007669"/>
    <property type="project" value="UniProtKB-UniRule"/>
</dbReference>
<evidence type="ECO:0000256" key="3">
    <source>
        <dbReference type="ARBA" id="ARBA00022741"/>
    </source>
</evidence>
<evidence type="ECO:0000256" key="4">
    <source>
        <dbReference type="ARBA" id="ARBA00022840"/>
    </source>
</evidence>
<dbReference type="AlphaFoldDB" id="A0A327K5B0"/>
<feature type="region of interest" description="Disordered" evidence="10">
    <location>
        <begin position="803"/>
        <end position="826"/>
    </location>
</feature>
<dbReference type="FunFam" id="3.90.199.10:FF:000001">
    <property type="entry name" value="DNA gyrase subunit A"/>
    <property type="match status" value="1"/>
</dbReference>
<dbReference type="SMART" id="SM00434">
    <property type="entry name" value="TOP4c"/>
    <property type="match status" value="1"/>
</dbReference>
<keyword evidence="5 8" id="KW-0799">Topoisomerase</keyword>
<dbReference type="FunFam" id="1.10.268.10:FF:000001">
    <property type="entry name" value="DNA gyrase subunit A"/>
    <property type="match status" value="1"/>
</dbReference>
<dbReference type="EC" id="5.6.2.2" evidence="8"/>
<feature type="region of interest" description="Disordered" evidence="10">
    <location>
        <begin position="943"/>
        <end position="964"/>
    </location>
</feature>
<dbReference type="Pfam" id="PF00521">
    <property type="entry name" value="DNA_topoisoIV"/>
    <property type="match status" value="1"/>
</dbReference>
<evidence type="ECO:0000256" key="8">
    <source>
        <dbReference type="HAMAP-Rule" id="MF_01897"/>
    </source>
</evidence>
<dbReference type="NCBIfam" id="NF004043">
    <property type="entry name" value="PRK05560.1"/>
    <property type="match status" value="1"/>
</dbReference>
<accession>A0A327K5B0</accession>
<dbReference type="GO" id="GO:0005694">
    <property type="term" value="C:chromosome"/>
    <property type="evidence" value="ECO:0007669"/>
    <property type="project" value="InterPro"/>
</dbReference>
<dbReference type="InterPro" id="IPR013757">
    <property type="entry name" value="Topo_IIA_A_a_sf"/>
</dbReference>
<evidence type="ECO:0000313" key="12">
    <source>
        <dbReference type="EMBL" id="RAI33869.1"/>
    </source>
</evidence>
<dbReference type="InterPro" id="IPR013758">
    <property type="entry name" value="Topo_IIA_A/C_ab"/>
</dbReference>
<sequence>MKYPPAYRRKTGFRSRDGLSRGQRIRRDSPHLADNDTPPPGSTGPTGPTSPSDIRPVSITEEMKRAYLDYAMSVIVSRALPDARDGLKPVHRRILYSMHEQGHLPERKYVKSARVVGDVMGKYHPHGDSAIYDALVRMAQDFSMRLPLIDGQGNFGSVDGDPAAAMRYTECRLARPAMALLEDIDKDTVDFRPNYDGNEQEPSVLPARFPNLLVNGAGGIAVGMATNIPPHNLGEVIDAAVALIDDPALGIEDLIKIVPGPDFPTGGVILGRAGIRSAFHTGRGSIVMRGKAEIETIRKEREAIIVTEIPYQVNKATMVEKIAELVREKRIEGIADLRDESDRDGYRVVVELKRDAVADVVLNQLYRFTPLQSTFGCNMVALDGGRPQVMSLKDLLNAFIAFREEVVKRRTKFLLGKARDRAHVLVGLAVAVANIDEVIRLIRASRDANEAREALMARDWPAADVLPLIELIDDPRHKVQPDGTFRLSEAQARAILDLRLQRLTALGRDEIKDELDKLAAEITNYLDILRSRERIQSIVKTEMLEVREKFATPRRTVILDQDGEMEDEDLIQREDMVVTVSHLGYVKRVPLSTYRAQRRGGKGRSGMQTREEDFVARLFVASTHTPVLFFSSRGQVYKEKVWRLPLAAPNARGKAMINLLPLEQDERITTIMPLPEDETTWAELDVMFATTSGTVRRNKLSDFTDVRRSGIIAMKLDDGEAIVDVQICTERDDVLLTTAIGQCIRFPVTDVRVFSGRTSMGVRGIALDRDDKVISLSILRHVDASGEEREAYLRRAMAVRRGTGADAEPDAEAGAPEEREETTGADIQLGEERYVALSAAEQFVLTVSERGFGKRTSSYEYRITGRGGKGIVAMDNRTRAGIRPRIGKLVASFPVEESDQLMLVTDGGQLIRCGVSEISIKGRSTQGVIVFNTANEEHVVSVERLSEGEAEENGDNGNGNGHGA</sequence>
<dbReference type="Gene3D" id="3.30.1360.40">
    <property type="match status" value="1"/>
</dbReference>
<evidence type="ECO:0000256" key="1">
    <source>
        <dbReference type="ARBA" id="ARBA00000185"/>
    </source>
</evidence>
<comment type="caution">
    <text evidence="12">The sequence shown here is derived from an EMBL/GenBank/DDBJ whole genome shotgun (WGS) entry which is preliminary data.</text>
</comment>
<dbReference type="GO" id="GO:0005524">
    <property type="term" value="F:ATP binding"/>
    <property type="evidence" value="ECO:0007669"/>
    <property type="project" value="UniProtKB-UniRule"/>
</dbReference>
<dbReference type="InterPro" id="IPR002205">
    <property type="entry name" value="Topo_IIA_dom_A"/>
</dbReference>
<dbReference type="InterPro" id="IPR005743">
    <property type="entry name" value="GyrA"/>
</dbReference>
<dbReference type="SUPFAM" id="SSF56719">
    <property type="entry name" value="Type II DNA topoisomerase"/>
    <property type="match status" value="1"/>
</dbReference>
<evidence type="ECO:0000256" key="6">
    <source>
        <dbReference type="ARBA" id="ARBA00023125"/>
    </source>
</evidence>
<dbReference type="GO" id="GO:0006265">
    <property type="term" value="P:DNA topological change"/>
    <property type="evidence" value="ECO:0007669"/>
    <property type="project" value="UniProtKB-UniRule"/>
</dbReference>
<comment type="subcellular location">
    <subcellularLocation>
        <location evidence="8">Cytoplasm</location>
    </subcellularLocation>
</comment>
<dbReference type="Proteomes" id="UP000248863">
    <property type="component" value="Unassembled WGS sequence"/>
</dbReference>
<protein>
    <recommendedName>
        <fullName evidence="8">DNA gyrase subunit A</fullName>
        <ecNumber evidence="8">5.6.2.2</ecNumber>
    </recommendedName>
</protein>
<feature type="compositionally biased region" description="Basic and acidic residues" evidence="10">
    <location>
        <begin position="14"/>
        <end position="34"/>
    </location>
</feature>
<feature type="region of interest" description="Disordered" evidence="10">
    <location>
        <begin position="1"/>
        <end position="56"/>
    </location>
</feature>
<comment type="catalytic activity">
    <reaction evidence="1 8 9">
        <text>ATP-dependent breakage, passage and rejoining of double-stranded DNA.</text>
        <dbReference type="EC" id="5.6.2.2"/>
    </reaction>
</comment>
<dbReference type="NCBIfam" id="TIGR01063">
    <property type="entry name" value="gyrA"/>
    <property type="match status" value="1"/>
</dbReference>
<dbReference type="Gene3D" id="3.90.199.10">
    <property type="entry name" value="Topoisomerase II, domain 5"/>
    <property type="match status" value="1"/>
</dbReference>
<evidence type="ECO:0000256" key="2">
    <source>
        <dbReference type="ARBA" id="ARBA00008263"/>
    </source>
</evidence>
<dbReference type="Gene3D" id="2.120.10.90">
    <property type="entry name" value="DNA gyrase/topoisomerase IV, subunit A, C-terminal"/>
    <property type="match status" value="1"/>
</dbReference>
<dbReference type="EMBL" id="NPEU01000336">
    <property type="protein sequence ID" value="RAI33869.1"/>
    <property type="molecule type" value="Genomic_DNA"/>
</dbReference>
<organism evidence="12 13">
    <name type="scientific">Rhodoplanes elegans</name>
    <dbReference type="NCBI Taxonomy" id="29408"/>
    <lineage>
        <taxon>Bacteria</taxon>
        <taxon>Pseudomonadati</taxon>
        <taxon>Pseudomonadota</taxon>
        <taxon>Alphaproteobacteria</taxon>
        <taxon>Hyphomicrobiales</taxon>
        <taxon>Nitrobacteraceae</taxon>
        <taxon>Rhodoplanes</taxon>
    </lineage>
</organism>
<reference evidence="12 13" key="1">
    <citation type="submission" date="2017-07" db="EMBL/GenBank/DDBJ databases">
        <title>Draft Genome Sequences of Select Purple Nonsulfur Bacteria.</title>
        <authorList>
            <person name="Lasarre B."/>
            <person name="Mckinlay J.B."/>
        </authorList>
    </citation>
    <scope>NUCLEOTIDE SEQUENCE [LARGE SCALE GENOMIC DNA]</scope>
    <source>
        <strain evidence="12 13">DSM 11907</strain>
    </source>
</reference>
<dbReference type="GO" id="GO:0005737">
    <property type="term" value="C:cytoplasm"/>
    <property type="evidence" value="ECO:0007669"/>
    <property type="project" value="UniProtKB-SubCell"/>
</dbReference>
<dbReference type="NCBIfam" id="NF004044">
    <property type="entry name" value="PRK05561.1"/>
    <property type="match status" value="1"/>
</dbReference>
<gene>
    <name evidence="8" type="primary">gyrA</name>
    <name evidence="12" type="ORF">CH338_21855</name>
</gene>
<evidence type="ECO:0000256" key="9">
    <source>
        <dbReference type="PROSITE-ProRule" id="PRU01384"/>
    </source>
</evidence>
<evidence type="ECO:0000256" key="5">
    <source>
        <dbReference type="ARBA" id="ARBA00023029"/>
    </source>
</evidence>
<dbReference type="SUPFAM" id="SSF101904">
    <property type="entry name" value="GyrA/ParC C-terminal domain-like"/>
    <property type="match status" value="1"/>
</dbReference>